<dbReference type="PROSITE" id="PS51257">
    <property type="entry name" value="PROKAR_LIPOPROTEIN"/>
    <property type="match status" value="1"/>
</dbReference>
<feature type="repeat" description="TPR" evidence="1">
    <location>
        <begin position="39"/>
        <end position="72"/>
    </location>
</feature>
<keyword evidence="3" id="KW-0732">Signal</keyword>
<name>A0A653A4R1_UNCDX</name>
<evidence type="ECO:0000256" key="1">
    <source>
        <dbReference type="PROSITE-ProRule" id="PRU00339"/>
    </source>
</evidence>
<gene>
    <name evidence="4" type="ORF">TRIP_B250169</name>
</gene>
<keyword evidence="1" id="KW-0802">TPR repeat</keyword>
<evidence type="ECO:0000256" key="3">
    <source>
        <dbReference type="SAM" id="SignalP"/>
    </source>
</evidence>
<dbReference type="SUPFAM" id="SSF48452">
    <property type="entry name" value="TPR-like"/>
    <property type="match status" value="1"/>
</dbReference>
<feature type="compositionally biased region" description="Pro residues" evidence="2">
    <location>
        <begin position="117"/>
        <end position="133"/>
    </location>
</feature>
<evidence type="ECO:0008006" key="5">
    <source>
        <dbReference type="Google" id="ProtNLM"/>
    </source>
</evidence>
<dbReference type="InterPro" id="IPR011990">
    <property type="entry name" value="TPR-like_helical_dom_sf"/>
</dbReference>
<feature type="signal peptide" evidence="3">
    <location>
        <begin position="1"/>
        <end position="27"/>
    </location>
</feature>
<reference evidence="4" key="1">
    <citation type="submission" date="2018-07" db="EMBL/GenBank/DDBJ databases">
        <authorList>
            <consortium name="Genoscope - CEA"/>
            <person name="William W."/>
        </authorList>
    </citation>
    <scope>NUCLEOTIDE SEQUENCE</scope>
    <source>
        <strain evidence="4">IK1</strain>
    </source>
</reference>
<proteinExistence type="predicted"/>
<evidence type="ECO:0000256" key="2">
    <source>
        <dbReference type="SAM" id="MobiDB-lite"/>
    </source>
</evidence>
<accession>A0A653A4R1</accession>
<feature type="chain" id="PRO_5024980184" description="Tetratricopeptide repeat protein" evidence="3">
    <location>
        <begin position="28"/>
        <end position="144"/>
    </location>
</feature>
<dbReference type="Gene3D" id="1.25.40.10">
    <property type="entry name" value="Tetratricopeptide repeat domain"/>
    <property type="match status" value="1"/>
</dbReference>
<dbReference type="InterPro" id="IPR019734">
    <property type="entry name" value="TPR_rpt"/>
</dbReference>
<dbReference type="PROSITE" id="PS50005">
    <property type="entry name" value="TPR"/>
    <property type="match status" value="1"/>
</dbReference>
<protein>
    <recommendedName>
        <fullName evidence="5">Tetratricopeptide repeat protein</fullName>
    </recommendedName>
</protein>
<evidence type="ECO:0000313" key="4">
    <source>
        <dbReference type="EMBL" id="VBB43056.1"/>
    </source>
</evidence>
<organism evidence="4">
    <name type="scientific">Uncultured Desulfatiglans sp</name>
    <dbReference type="NCBI Taxonomy" id="1748965"/>
    <lineage>
        <taxon>Bacteria</taxon>
        <taxon>Pseudomonadati</taxon>
        <taxon>Thermodesulfobacteriota</taxon>
        <taxon>Desulfobacteria</taxon>
        <taxon>Desulfatiglandales</taxon>
        <taxon>Desulfatiglandaceae</taxon>
        <taxon>Desulfatiglans</taxon>
        <taxon>environmental samples</taxon>
    </lineage>
</organism>
<dbReference type="AlphaFoldDB" id="A0A653A4R1"/>
<feature type="compositionally biased region" description="Basic and acidic residues" evidence="2">
    <location>
        <begin position="134"/>
        <end position="144"/>
    </location>
</feature>
<dbReference type="EMBL" id="UPXX01000018">
    <property type="protein sequence ID" value="VBB43056.1"/>
    <property type="molecule type" value="Genomic_DNA"/>
</dbReference>
<sequence length="144" mass="15943">MKAGFWLFLPGMLLLSCLLILPTAARADEKTPCVDKEQCERMLRFGQEAYARGKYLDAKEFFRKAVQADPSSLKAWRYYDQAVLFGLAEKVEQNADLTFPSASQRTEGPPDTGGEASPPPPPPKPAMPAPPKPGEFRIMHDEGC</sequence>
<feature type="region of interest" description="Disordered" evidence="2">
    <location>
        <begin position="96"/>
        <end position="144"/>
    </location>
</feature>